<dbReference type="Proteomes" id="UP000823632">
    <property type="component" value="Unassembled WGS sequence"/>
</dbReference>
<gene>
    <name evidence="1" type="ORF">IAC76_05790</name>
</gene>
<comment type="caution">
    <text evidence="1">The sequence shown here is derived from an EMBL/GenBank/DDBJ whole genome shotgun (WGS) entry which is preliminary data.</text>
</comment>
<accession>A0A9D9GZK1</accession>
<proteinExistence type="predicted"/>
<evidence type="ECO:0000313" key="1">
    <source>
        <dbReference type="EMBL" id="MBO8430881.1"/>
    </source>
</evidence>
<evidence type="ECO:0000313" key="2">
    <source>
        <dbReference type="Proteomes" id="UP000823632"/>
    </source>
</evidence>
<sequence length="131" mass="15550">MAISNIQETLLMYTKQKSMLNNQLSGVMFDLLNAAKDTSEVQAKYNDKIQEYYYLYMQDGLDETYYQEITEQLEKEREFELANLNSWETELELDKNNYETRLNEVTTFEATWTKLMQTNIKNDFTYGGAQQ</sequence>
<organism evidence="1 2">
    <name type="scientific">Candidatus Scatousia excrementipullorum</name>
    <dbReference type="NCBI Taxonomy" id="2840936"/>
    <lineage>
        <taxon>Bacteria</taxon>
        <taxon>Candidatus Scatousia</taxon>
    </lineage>
</organism>
<dbReference type="EMBL" id="JADIND010000121">
    <property type="protein sequence ID" value="MBO8430881.1"/>
    <property type="molecule type" value="Genomic_DNA"/>
</dbReference>
<reference evidence="1" key="2">
    <citation type="journal article" date="2021" name="PeerJ">
        <title>Extensive microbial diversity within the chicken gut microbiome revealed by metagenomics and culture.</title>
        <authorList>
            <person name="Gilroy R."/>
            <person name="Ravi A."/>
            <person name="Getino M."/>
            <person name="Pursley I."/>
            <person name="Horton D.L."/>
            <person name="Alikhan N.F."/>
            <person name="Baker D."/>
            <person name="Gharbi K."/>
            <person name="Hall N."/>
            <person name="Watson M."/>
            <person name="Adriaenssens E.M."/>
            <person name="Foster-Nyarko E."/>
            <person name="Jarju S."/>
            <person name="Secka A."/>
            <person name="Antonio M."/>
            <person name="Oren A."/>
            <person name="Chaudhuri R.R."/>
            <person name="La Ragione R."/>
            <person name="Hildebrand F."/>
            <person name="Pallen M.J."/>
        </authorList>
    </citation>
    <scope>NUCLEOTIDE SEQUENCE</scope>
    <source>
        <strain evidence="1">10192</strain>
    </source>
</reference>
<name>A0A9D9GZK1_9BACT</name>
<dbReference type="AlphaFoldDB" id="A0A9D9GZK1"/>
<protein>
    <submittedName>
        <fullName evidence="1">Uncharacterized protein</fullName>
    </submittedName>
</protein>
<reference evidence="1" key="1">
    <citation type="submission" date="2020-10" db="EMBL/GenBank/DDBJ databases">
        <authorList>
            <person name="Gilroy R."/>
        </authorList>
    </citation>
    <scope>NUCLEOTIDE SEQUENCE</scope>
    <source>
        <strain evidence="1">10192</strain>
    </source>
</reference>